<dbReference type="OrthoDB" id="9795264at2"/>
<evidence type="ECO:0000313" key="2">
    <source>
        <dbReference type="Proteomes" id="UP000298460"/>
    </source>
</evidence>
<dbReference type="AlphaFoldDB" id="A0A4Z0RBP0"/>
<dbReference type="EMBL" id="SPQQ01000001">
    <property type="protein sequence ID" value="TGE39745.1"/>
    <property type="molecule type" value="Genomic_DNA"/>
</dbReference>
<sequence>MASVTRKVLRMTFNNALGNAVTITLANPKTDLTAAQVEAVMDQIIAKNIFLTSGGDLISKRDVKIVNTTTDDLYDQPIT</sequence>
<organism evidence="1 2">
    <name type="scientific">Desulfosporosinus fructosivorans</name>
    <dbReference type="NCBI Taxonomy" id="2018669"/>
    <lineage>
        <taxon>Bacteria</taxon>
        <taxon>Bacillati</taxon>
        <taxon>Bacillota</taxon>
        <taxon>Clostridia</taxon>
        <taxon>Eubacteriales</taxon>
        <taxon>Desulfitobacteriaceae</taxon>
        <taxon>Desulfosporosinus</taxon>
    </lineage>
</organism>
<reference evidence="1 2" key="1">
    <citation type="submission" date="2019-03" db="EMBL/GenBank/DDBJ databases">
        <title>Draft Genome Sequence of Desulfosporosinus fructosivorans Strain 63.6F, Isolated from Marine Sediment in the Baltic Sea.</title>
        <authorList>
            <person name="Hausmann B."/>
            <person name="Vandieken V."/>
            <person name="Pjevac P."/>
            <person name="Schreck K."/>
            <person name="Herbold C.W."/>
            <person name="Loy A."/>
        </authorList>
    </citation>
    <scope>NUCLEOTIDE SEQUENCE [LARGE SCALE GENOMIC DNA]</scope>
    <source>
        <strain evidence="1 2">63.6F</strain>
    </source>
</reference>
<dbReference type="RefSeq" id="WP_135544684.1">
    <property type="nucleotide sequence ID" value="NZ_SPQQ01000001.1"/>
</dbReference>
<gene>
    <name evidence="1" type="ORF">E4K67_01750</name>
</gene>
<name>A0A4Z0RBP0_9FIRM</name>
<comment type="caution">
    <text evidence="1">The sequence shown here is derived from an EMBL/GenBank/DDBJ whole genome shotgun (WGS) entry which is preliminary data.</text>
</comment>
<evidence type="ECO:0000313" key="1">
    <source>
        <dbReference type="EMBL" id="TGE39745.1"/>
    </source>
</evidence>
<dbReference type="Proteomes" id="UP000298460">
    <property type="component" value="Unassembled WGS sequence"/>
</dbReference>
<protein>
    <submittedName>
        <fullName evidence="1">DUF2922 domain-containing protein</fullName>
    </submittedName>
</protein>
<proteinExistence type="predicted"/>
<accession>A0A4Z0RBP0</accession>
<dbReference type="Pfam" id="PF11148">
    <property type="entry name" value="DUF2922"/>
    <property type="match status" value="1"/>
</dbReference>
<dbReference type="InterPro" id="IPR021321">
    <property type="entry name" value="DUF2922"/>
</dbReference>
<keyword evidence="2" id="KW-1185">Reference proteome</keyword>